<gene>
    <name evidence="20" type="primary">LOC103197276</name>
</gene>
<feature type="domain" description="Sushi" evidence="18">
    <location>
        <begin position="629"/>
        <end position="687"/>
    </location>
</feature>
<dbReference type="InterPro" id="IPR035976">
    <property type="entry name" value="Sushi/SCR/CCP_sf"/>
</dbReference>
<accession>A0A8B6ZW69</accession>
<dbReference type="FunFam" id="2.10.70.10:FF:000130">
    <property type="entry name" value="Complement factor H"/>
    <property type="match status" value="1"/>
</dbReference>
<feature type="signal peptide" evidence="17">
    <location>
        <begin position="1"/>
        <end position="18"/>
    </location>
</feature>
<dbReference type="CDD" id="cd00033">
    <property type="entry name" value="CCP"/>
    <property type="match status" value="15"/>
</dbReference>
<dbReference type="AlphaFoldDB" id="A0A8B6ZW69"/>
<feature type="disulfide bond" evidence="15">
    <location>
        <begin position="631"/>
        <end position="674"/>
    </location>
</feature>
<keyword evidence="8" id="KW-0391">Immunity</keyword>
<evidence type="ECO:0000256" key="1">
    <source>
        <dbReference type="ARBA" id="ARBA00004613"/>
    </source>
</evidence>
<dbReference type="SMART" id="SM00032">
    <property type="entry name" value="CCP"/>
    <property type="match status" value="19"/>
</dbReference>
<evidence type="ECO:0000256" key="9">
    <source>
        <dbReference type="ARBA" id="ARBA00023157"/>
    </source>
</evidence>
<dbReference type="InterPro" id="IPR000436">
    <property type="entry name" value="Sushi_SCR_CCP_dom"/>
</dbReference>
<evidence type="ECO:0000256" key="4">
    <source>
        <dbReference type="ARBA" id="ARBA00022641"/>
    </source>
</evidence>
<dbReference type="OrthoDB" id="10051774at2759"/>
<name>A0A8B6ZW69_ORYAF</name>
<feature type="domain" description="Sushi" evidence="18">
    <location>
        <begin position="937"/>
        <end position="994"/>
    </location>
</feature>
<dbReference type="GO" id="GO:0001851">
    <property type="term" value="F:complement component C3b binding"/>
    <property type="evidence" value="ECO:0007669"/>
    <property type="project" value="TreeGrafter"/>
</dbReference>
<feature type="domain" description="Sushi" evidence="18">
    <location>
        <begin position="1054"/>
        <end position="1112"/>
    </location>
</feature>
<comment type="subunit">
    <text evidence="13">Homodimer. Also forms homooligomers. Interacts with complement protein C3b; this interaction inhibits complement activation. Interacts with complement protein C3d. Interacts with CR3/ITGAM; this interaction mediates adhesion of neutrophils to pathogens leading to pathogen clearance.</text>
</comment>
<evidence type="ECO:0000256" key="3">
    <source>
        <dbReference type="ARBA" id="ARBA00022588"/>
    </source>
</evidence>
<feature type="domain" description="Sushi" evidence="18">
    <location>
        <begin position="19"/>
        <end position="82"/>
    </location>
</feature>
<evidence type="ECO:0000256" key="15">
    <source>
        <dbReference type="PROSITE-ProRule" id="PRU00302"/>
    </source>
</evidence>
<feature type="chain" id="PRO_5034939329" description="Complement factor H" evidence="17">
    <location>
        <begin position="19"/>
        <end position="1237"/>
    </location>
</feature>
<feature type="domain" description="Sushi" evidence="18">
    <location>
        <begin position="1115"/>
        <end position="1173"/>
    </location>
</feature>
<keyword evidence="10" id="KW-0179">Complement alternate pathway</keyword>
<dbReference type="GO" id="GO:0005615">
    <property type="term" value="C:extracellular space"/>
    <property type="evidence" value="ECO:0007669"/>
    <property type="project" value="TreeGrafter"/>
</dbReference>
<dbReference type="Proteomes" id="UP000694850">
    <property type="component" value="Unplaced"/>
</dbReference>
<feature type="domain" description="Sushi" evidence="18">
    <location>
        <begin position="446"/>
        <end position="507"/>
    </location>
</feature>
<evidence type="ECO:0000256" key="6">
    <source>
        <dbReference type="ARBA" id="ARBA00022729"/>
    </source>
</evidence>
<evidence type="ECO:0000256" key="11">
    <source>
        <dbReference type="ARBA" id="ARBA00023180"/>
    </source>
</evidence>
<evidence type="ECO:0000256" key="8">
    <source>
        <dbReference type="ARBA" id="ARBA00022859"/>
    </source>
</evidence>
<dbReference type="Gene3D" id="2.10.70.10">
    <property type="entry name" value="Complement Module, domain 1"/>
    <property type="match status" value="20"/>
</dbReference>
<evidence type="ECO:0000313" key="20">
    <source>
        <dbReference type="RefSeq" id="XP_007939367.1"/>
    </source>
</evidence>
<feature type="domain" description="Sushi" evidence="18">
    <location>
        <begin position="995"/>
        <end position="1053"/>
    </location>
</feature>
<keyword evidence="6 17" id="KW-0732">Signal</keyword>
<keyword evidence="11" id="KW-0325">Glycoprotein</keyword>
<organism evidence="19 20">
    <name type="scientific">Orycteropus afer afer</name>
    <dbReference type="NCBI Taxonomy" id="1230840"/>
    <lineage>
        <taxon>Eukaryota</taxon>
        <taxon>Metazoa</taxon>
        <taxon>Chordata</taxon>
        <taxon>Craniata</taxon>
        <taxon>Vertebrata</taxon>
        <taxon>Euteleostomi</taxon>
        <taxon>Mammalia</taxon>
        <taxon>Eutheria</taxon>
        <taxon>Afrotheria</taxon>
        <taxon>Tubulidentata</taxon>
        <taxon>Orycteropodidae</taxon>
        <taxon>Orycteropus</taxon>
    </lineage>
</organism>
<dbReference type="PROSITE" id="PS50923">
    <property type="entry name" value="SUSHI"/>
    <property type="match status" value="16"/>
</dbReference>
<sequence>MRLPVKIVWLMLWAVCVAQDCKEPPPRKDSEILTGSWLDETYPENTQALYKCRPGFRTLGSIIMICKHGKWVALHPSRICRRKPCGHPGDTPFGSFQLTVGTEFEYGAKVVYTCSEGYQLLGAINYRECEPEGWTNNIPLCGVVKCFPVTEPKNGRVISGALEPDQEYTYGQVVQFECDSHFMLVGPKEIHCSADGSWSGEIPKCVEISCNLPEISNGYPISSNRIYKENERFQYKCNKGFEHSERGDTSCTKFGWSPSPSCKEVICNPPYIANGFFTPQRITHRNEDEIQYTCKYGFLPAVSGNKSRCTSSGWVPTPRCSMKCDFPAIKHGYLYNEYGYRPYFPAEIGKSFYYYCHNSFATPSGHSGGYIKCTREGWSPKTPCIKKCYFYEVESGYVPYSRKYYYSEGESINVQCNPGHSLPNGHSSIKCTENDWYPPPRCIRVKTCSKEDINIENGFISESQYIYALNKQTQYKCKEGYVTADGNKSGSITCLENGWSTQPKCIKSCDMPLFENARAKVNSTWFKLSDELDYECSDGYENTGGSTTGSIVCGDDGWSDTPTCYERECGVPNIPQNVEAWPKKDKYKVGDVLSFSCRQKYPLIGPNSIQCYHFGWSPKHPPRCRGKVKSCGPPPQLSNGIVKEEKKEKYEHNEVVEYGCNPRFLLKGSKKIQCVDGEWTTLPICVEEASTCGEMPTLQNGYSLPSDPPYHHGESVEFSCAESFTMVGHRSVTCVRGTWTQLPQCVATEQLKKCLLSRTRKFESIIPDQTEFDHNKTVSYKCRDKAEFKQSTCMNGRWDPPLNCTAQKKFCPPPPQIPNSESMTVTVNYQDGEKISILCKENYIIQEADEIMCKDGRWQSIPRCVEKLPCSSPPPIEHGTINSSRSLEERKETSKPSSYPHGTKITYVCEEGFMHSDDGGITCYMGKWSSPPQCEGLPCKPPPSIFHGVVSHESDTYQHGEEVTYNCTHGFGIDGPESIKCFAGKWPPPPVCKNTDCFKLPTFPNAILKNPKKESYKSGEQVEYECEKSFQLEGSNIVKCFKSKWVGSPICKDISCGNPPIVKNAKIISEQMTRYPHEERVRYECNETYYLYGESEVMCMSGTWTEPPQCKDSEGKCEPPPAIENGDLTSFPAPVYAQGTSVEYQCQAFYELQGNRHITCVNGEWSEPPKCLDACIISEEEMEKYKIQLKWKYDRKLYSRSSDTVEFKCKWPYREMTPRHTFRATCREGKLEYPRCG</sequence>
<evidence type="ECO:0000256" key="16">
    <source>
        <dbReference type="SAM" id="MobiDB-lite"/>
    </source>
</evidence>
<dbReference type="FunFam" id="2.10.70.10:FF:000060">
    <property type="entry name" value="Complement inhibitory factor H"/>
    <property type="match status" value="1"/>
</dbReference>
<feature type="disulfide bond" evidence="15">
    <location>
        <begin position="1117"/>
        <end position="1160"/>
    </location>
</feature>
<dbReference type="GO" id="GO:0006957">
    <property type="term" value="P:complement activation, alternative pathway"/>
    <property type="evidence" value="ECO:0007669"/>
    <property type="project" value="UniProtKB-KW"/>
</dbReference>
<keyword evidence="5 15" id="KW-0768">Sushi</keyword>
<evidence type="ECO:0000256" key="12">
    <source>
        <dbReference type="ARBA" id="ARBA00055185"/>
    </source>
</evidence>
<feature type="region of interest" description="Disordered" evidence="16">
    <location>
        <begin position="875"/>
        <end position="899"/>
    </location>
</feature>
<feature type="disulfide bond" evidence="15">
    <location>
        <begin position="597"/>
        <end position="624"/>
    </location>
</feature>
<feature type="domain" description="Sushi" evidence="18">
    <location>
        <begin position="208"/>
        <end position="264"/>
    </location>
</feature>
<dbReference type="FunFam" id="2.10.70.10:FF:000014">
    <property type="entry name" value="Membrane cofactor protein"/>
    <property type="match status" value="1"/>
</dbReference>
<dbReference type="GO" id="GO:0008201">
    <property type="term" value="F:heparin binding"/>
    <property type="evidence" value="ECO:0007669"/>
    <property type="project" value="UniProtKB-ARBA"/>
</dbReference>
<feature type="domain" description="Sushi" evidence="18">
    <location>
        <begin position="690"/>
        <end position="747"/>
    </location>
</feature>
<evidence type="ECO:0000259" key="18">
    <source>
        <dbReference type="PROSITE" id="PS50923"/>
    </source>
</evidence>
<feature type="disulfide bond" evidence="15">
    <location>
        <begin position="388"/>
        <end position="431"/>
    </location>
</feature>
<evidence type="ECO:0000256" key="5">
    <source>
        <dbReference type="ARBA" id="ARBA00022659"/>
    </source>
</evidence>
<dbReference type="GO" id="GO:0030449">
    <property type="term" value="P:regulation of complement activation"/>
    <property type="evidence" value="ECO:0007669"/>
    <property type="project" value="UniProtKB-ARBA"/>
</dbReference>
<feature type="domain" description="Sushi" evidence="18">
    <location>
        <begin position="144"/>
        <end position="207"/>
    </location>
</feature>
<dbReference type="PANTHER" id="PTHR45785">
    <property type="entry name" value="COMPLEMENT FACTOR H-RELATED"/>
    <property type="match status" value="1"/>
</dbReference>
<feature type="domain" description="Sushi" evidence="18">
    <location>
        <begin position="567"/>
        <end position="626"/>
    </location>
</feature>
<dbReference type="FunFam" id="2.10.70.10:FF:000054">
    <property type="entry name" value="Complement inhibitory factor H"/>
    <property type="match status" value="1"/>
</dbReference>
<keyword evidence="2" id="KW-0964">Secreted</keyword>
<evidence type="ECO:0000256" key="13">
    <source>
        <dbReference type="ARBA" id="ARBA00062308"/>
    </source>
</evidence>
<comment type="caution">
    <text evidence="15">Lacks conserved residue(s) required for the propagation of feature annotation.</text>
</comment>
<dbReference type="InterPro" id="IPR051503">
    <property type="entry name" value="ComplSys_Reg/VirEntry_Med"/>
</dbReference>
<evidence type="ECO:0000256" key="7">
    <source>
        <dbReference type="ARBA" id="ARBA00022737"/>
    </source>
</evidence>
<evidence type="ECO:0000256" key="14">
    <source>
        <dbReference type="ARBA" id="ARBA00073358"/>
    </source>
</evidence>
<feature type="domain" description="Sushi" evidence="18">
    <location>
        <begin position="809"/>
        <end position="866"/>
    </location>
</feature>
<evidence type="ECO:0000256" key="17">
    <source>
        <dbReference type="SAM" id="SignalP"/>
    </source>
</evidence>
<keyword evidence="3" id="KW-0399">Innate immunity</keyword>
<dbReference type="PANTHER" id="PTHR45785:SF7">
    <property type="entry name" value="COMPLEMENT FACTOR H"/>
    <property type="match status" value="1"/>
</dbReference>
<feature type="domain" description="Sushi" evidence="18">
    <location>
        <begin position="265"/>
        <end position="322"/>
    </location>
</feature>
<keyword evidence="7" id="KW-0677">Repeat</keyword>
<feature type="disulfide bond" evidence="15">
    <location>
        <begin position="114"/>
        <end position="141"/>
    </location>
</feature>
<dbReference type="FunFam" id="2.10.70.10:FF:000041">
    <property type="entry name" value="Complement factor H"/>
    <property type="match status" value="1"/>
</dbReference>
<keyword evidence="4" id="KW-0765">Sulfation</keyword>
<comment type="subcellular location">
    <subcellularLocation>
        <location evidence="1">Secreted</location>
    </subcellularLocation>
</comment>
<reference evidence="20" key="1">
    <citation type="submission" date="2025-08" db="UniProtKB">
        <authorList>
            <consortium name="RefSeq"/>
        </authorList>
    </citation>
    <scope>IDENTIFICATION</scope>
</reference>
<feature type="disulfide bond" evidence="15">
    <location>
        <begin position="997"/>
        <end position="1040"/>
    </location>
</feature>
<dbReference type="GeneID" id="103197276"/>
<dbReference type="RefSeq" id="XP_007939367.1">
    <property type="nucleotide sequence ID" value="XM_007941176.1"/>
</dbReference>
<dbReference type="Pfam" id="PF00084">
    <property type="entry name" value="Sushi"/>
    <property type="match status" value="17"/>
</dbReference>
<dbReference type="FunFam" id="2.10.70.10:FF:000026">
    <property type="entry name" value="Complement inhibitory factor H"/>
    <property type="match status" value="3"/>
</dbReference>
<proteinExistence type="predicted"/>
<dbReference type="SUPFAM" id="SSF57535">
    <property type="entry name" value="Complement control module/SCR domain"/>
    <property type="match status" value="18"/>
</dbReference>
<comment type="function">
    <text evidence="12">Glycoprotein that plays an essential role in maintaining a well-balanced immune response by modulating complement activation. Acts as a soluble inhibitor of complement, where its binding to self markers such as glycan structures prevents complement activation and amplification on cell surfaces. Accelerates the decay of the complement alternative pathway (AP) C3 convertase C3bBb, thus preventing local formation of more C3b, the central player of the complement amplification loop. As a cofactor of the serine protease factor I, CFH also regulates proteolytic degradation of already-deposited C3b. In addition, mediates several cellular responses through interaction with specific receptors. For example, interacts with CR3/ITGAM receptor and thereby mediates the adhesion of human neutrophils to different pathogens. In turn, these pathogens are phagocytosed and destroyed.</text>
</comment>
<feature type="disulfide bond" evidence="15">
    <location>
        <begin position="1056"/>
        <end position="1099"/>
    </location>
</feature>
<feature type="disulfide bond" evidence="15">
    <location>
        <begin position="178"/>
        <end position="205"/>
    </location>
</feature>
<keyword evidence="9 15" id="KW-1015">Disulfide bond</keyword>
<feature type="domain" description="Sushi" evidence="18">
    <location>
        <begin position="83"/>
        <end position="143"/>
    </location>
</feature>
<feature type="domain" description="Sushi" evidence="18">
    <location>
        <begin position="386"/>
        <end position="444"/>
    </location>
</feature>
<evidence type="ECO:0000313" key="19">
    <source>
        <dbReference type="Proteomes" id="UP000694850"/>
    </source>
</evidence>
<keyword evidence="19" id="KW-1185">Reference proteome</keyword>
<evidence type="ECO:0000256" key="2">
    <source>
        <dbReference type="ARBA" id="ARBA00022525"/>
    </source>
</evidence>
<protein>
    <recommendedName>
        <fullName evidence="14">Complement factor H</fullName>
    </recommendedName>
</protein>
<evidence type="ECO:0000256" key="10">
    <source>
        <dbReference type="ARBA" id="ARBA00023162"/>
    </source>
</evidence>
<feature type="domain" description="Sushi" evidence="18">
    <location>
        <begin position="868"/>
        <end position="936"/>
    </location>
</feature>